<evidence type="ECO:0000313" key="3">
    <source>
        <dbReference type="Proteomes" id="UP000305887"/>
    </source>
</evidence>
<proteinExistence type="predicted"/>
<reference evidence="2 3" key="1">
    <citation type="submission" date="2019-06" db="EMBL/GenBank/DDBJ databases">
        <title>YIM 131921 draft genome.</title>
        <authorList>
            <person name="Jiang L."/>
        </authorList>
    </citation>
    <scope>NUCLEOTIDE SEQUENCE [LARGE SCALE GENOMIC DNA]</scope>
    <source>
        <strain evidence="2 3">YIM 131921</strain>
    </source>
</reference>
<accession>A0A5C4MSF3</accession>
<comment type="caution">
    <text evidence="2">The sequence shown here is derived from an EMBL/GenBank/DDBJ whole genome shotgun (WGS) entry which is preliminary data.</text>
</comment>
<dbReference type="OrthoDB" id="9788332at2"/>
<sequence>MEPTGKFSLALMPKPQSQSFFPGDESASRFSSIRRGRGDQSPRKTEWGPAVFWQTKSACMAAAVGLAAGPVGAADLQIEVAGLRNADGTVYAAVCTEDQFLQPACTYFGSAPATNGIISVTGVPPGTYAVQVIHDENGNQTLDRPGLLPTEGMGFSRDAPMRFGPPRWRDASFALDEPGATVRLSMRYFQ</sequence>
<dbReference type="Pfam" id="PF09912">
    <property type="entry name" value="DUF2141"/>
    <property type="match status" value="1"/>
</dbReference>
<evidence type="ECO:0000313" key="2">
    <source>
        <dbReference type="EMBL" id="TNC48493.1"/>
    </source>
</evidence>
<protein>
    <submittedName>
        <fullName evidence="2">DUF2141 domain-containing protein</fullName>
    </submittedName>
</protein>
<dbReference type="Proteomes" id="UP000305887">
    <property type="component" value="Unassembled WGS sequence"/>
</dbReference>
<dbReference type="EMBL" id="VDFU01000017">
    <property type="protein sequence ID" value="TNC48493.1"/>
    <property type="molecule type" value="Genomic_DNA"/>
</dbReference>
<feature type="compositionally biased region" description="Basic and acidic residues" evidence="1">
    <location>
        <begin position="36"/>
        <end position="46"/>
    </location>
</feature>
<evidence type="ECO:0000256" key="1">
    <source>
        <dbReference type="SAM" id="MobiDB-lite"/>
    </source>
</evidence>
<name>A0A5C4MSF3_9RHOB</name>
<dbReference type="AlphaFoldDB" id="A0A5C4MSF3"/>
<feature type="region of interest" description="Disordered" evidence="1">
    <location>
        <begin position="1"/>
        <end position="46"/>
    </location>
</feature>
<gene>
    <name evidence="2" type="ORF">FHG66_14160</name>
</gene>
<organism evidence="2 3">
    <name type="scientific">Rubellimicrobium rubrum</name>
    <dbReference type="NCBI Taxonomy" id="2585369"/>
    <lineage>
        <taxon>Bacteria</taxon>
        <taxon>Pseudomonadati</taxon>
        <taxon>Pseudomonadota</taxon>
        <taxon>Alphaproteobacteria</taxon>
        <taxon>Rhodobacterales</taxon>
        <taxon>Roseobacteraceae</taxon>
        <taxon>Rubellimicrobium</taxon>
    </lineage>
</organism>
<keyword evidence="3" id="KW-1185">Reference proteome</keyword>
<dbReference type="InterPro" id="IPR018673">
    <property type="entry name" value="DUF2141"/>
</dbReference>